<gene>
    <name evidence="5" type="ORF">EBB54_21310</name>
</gene>
<sequence length="69" mass="7670">MADKIKKIYTDTARCKGCGYCVHACPKQAVQVSQHVNESGYNVIQVEQSKCIACGICYMVCPDYVFEIS</sequence>
<dbReference type="InterPro" id="IPR052977">
    <property type="entry name" value="Polyferredoxin-like_ET"/>
</dbReference>
<comment type="caution">
    <text evidence="5">The sequence shown here is derived from an EMBL/GenBank/DDBJ whole genome shotgun (WGS) entry which is preliminary data.</text>
</comment>
<dbReference type="Pfam" id="PF12838">
    <property type="entry name" value="Fer4_7"/>
    <property type="match status" value="1"/>
</dbReference>
<keyword evidence="2" id="KW-0408">Iron</keyword>
<evidence type="ECO:0000313" key="6">
    <source>
        <dbReference type="Proteomes" id="UP000274920"/>
    </source>
</evidence>
<feature type="domain" description="4Fe-4S ferredoxin-type" evidence="4">
    <location>
        <begin position="42"/>
        <end position="69"/>
    </location>
</feature>
<dbReference type="PANTHER" id="PTHR43193:SF2">
    <property type="entry name" value="POLYFERREDOXIN PROTEIN FWDF"/>
    <property type="match status" value="1"/>
</dbReference>
<dbReference type="RefSeq" id="WP_125128839.1">
    <property type="nucleotide sequence ID" value="NZ_RHJS01000002.1"/>
</dbReference>
<reference evidence="5" key="1">
    <citation type="submission" date="2018-10" db="EMBL/GenBank/DDBJ databases">
        <title>Schaedlerella arabinophila gen. nov. sp. nov., isolated from the mouse intestinal tract and comparative analysis with the genome of the closely related altered Schaedler flora strain ASF502.</title>
        <authorList>
            <person name="Miyake S."/>
            <person name="Soh M."/>
            <person name="Seedorf H."/>
        </authorList>
    </citation>
    <scope>NUCLEOTIDE SEQUENCE [LARGE SCALE GENOMIC DNA]</scope>
    <source>
        <strain evidence="5">DSM 106076</strain>
    </source>
</reference>
<dbReference type="AlphaFoldDB" id="A0A426DLH7"/>
<evidence type="ECO:0000259" key="4">
    <source>
        <dbReference type="PROSITE" id="PS51379"/>
    </source>
</evidence>
<evidence type="ECO:0000313" key="5">
    <source>
        <dbReference type="EMBL" id="RRK33610.1"/>
    </source>
</evidence>
<dbReference type="GO" id="GO:0046872">
    <property type="term" value="F:metal ion binding"/>
    <property type="evidence" value="ECO:0007669"/>
    <property type="project" value="UniProtKB-KW"/>
</dbReference>
<evidence type="ECO:0000256" key="3">
    <source>
        <dbReference type="ARBA" id="ARBA00023014"/>
    </source>
</evidence>
<dbReference type="Proteomes" id="UP000274920">
    <property type="component" value="Unassembled WGS sequence"/>
</dbReference>
<dbReference type="InterPro" id="IPR017896">
    <property type="entry name" value="4Fe4S_Fe-S-bd"/>
</dbReference>
<keyword evidence="1" id="KW-0479">Metal-binding</keyword>
<dbReference type="GO" id="GO:0051536">
    <property type="term" value="F:iron-sulfur cluster binding"/>
    <property type="evidence" value="ECO:0007669"/>
    <property type="project" value="UniProtKB-KW"/>
</dbReference>
<organism evidence="5 6">
    <name type="scientific">Schaedlerella arabinosiphila</name>
    <dbReference type="NCBI Taxonomy" id="2044587"/>
    <lineage>
        <taxon>Bacteria</taxon>
        <taxon>Bacillati</taxon>
        <taxon>Bacillota</taxon>
        <taxon>Clostridia</taxon>
        <taxon>Lachnospirales</taxon>
        <taxon>Lachnospiraceae</taxon>
        <taxon>Schaedlerella</taxon>
    </lineage>
</organism>
<dbReference type="PROSITE" id="PS00198">
    <property type="entry name" value="4FE4S_FER_1"/>
    <property type="match status" value="2"/>
</dbReference>
<evidence type="ECO:0000256" key="2">
    <source>
        <dbReference type="ARBA" id="ARBA00023004"/>
    </source>
</evidence>
<keyword evidence="6" id="KW-1185">Reference proteome</keyword>
<dbReference type="PANTHER" id="PTHR43193">
    <property type="match status" value="1"/>
</dbReference>
<keyword evidence="3" id="KW-0411">Iron-sulfur</keyword>
<feature type="domain" description="4Fe-4S ferredoxin-type" evidence="4">
    <location>
        <begin position="6"/>
        <end position="35"/>
    </location>
</feature>
<name>A0A426DLH7_9FIRM</name>
<dbReference type="Gene3D" id="3.30.70.20">
    <property type="match status" value="2"/>
</dbReference>
<dbReference type="SUPFAM" id="SSF54862">
    <property type="entry name" value="4Fe-4S ferredoxins"/>
    <property type="match status" value="1"/>
</dbReference>
<dbReference type="PROSITE" id="PS51379">
    <property type="entry name" value="4FE4S_FER_2"/>
    <property type="match status" value="2"/>
</dbReference>
<dbReference type="EMBL" id="RHJS01000002">
    <property type="protein sequence ID" value="RRK33610.1"/>
    <property type="molecule type" value="Genomic_DNA"/>
</dbReference>
<accession>A0A426DLH7</accession>
<proteinExistence type="predicted"/>
<evidence type="ECO:0000256" key="1">
    <source>
        <dbReference type="ARBA" id="ARBA00022723"/>
    </source>
</evidence>
<dbReference type="InterPro" id="IPR017900">
    <property type="entry name" value="4Fe4S_Fe_S_CS"/>
</dbReference>
<protein>
    <submittedName>
        <fullName evidence="5">4Fe-4S dicluster domain-containing protein</fullName>
    </submittedName>
</protein>